<protein>
    <submittedName>
        <fullName evidence="4">4-phosphopantetheinyl transferase</fullName>
    </submittedName>
</protein>
<dbReference type="InterPro" id="IPR037143">
    <property type="entry name" value="4-PPantetheinyl_Trfase_dom_sf"/>
</dbReference>
<feature type="domain" description="4'-phosphopantetheinyl transferase" evidence="3">
    <location>
        <begin position="135"/>
        <end position="197"/>
    </location>
</feature>
<dbReference type="InterPro" id="IPR008278">
    <property type="entry name" value="4-PPantetheinyl_Trfase_dom"/>
</dbReference>
<evidence type="ECO:0000259" key="3">
    <source>
        <dbReference type="Pfam" id="PF01648"/>
    </source>
</evidence>
<evidence type="ECO:0000313" key="4">
    <source>
        <dbReference type="EMBL" id="AQV96811.1"/>
    </source>
</evidence>
<dbReference type="GO" id="GO:0005829">
    <property type="term" value="C:cytosol"/>
    <property type="evidence" value="ECO:0007669"/>
    <property type="project" value="TreeGrafter"/>
</dbReference>
<dbReference type="GO" id="GO:0008897">
    <property type="term" value="F:holo-[acyl-carrier-protein] synthase activity"/>
    <property type="evidence" value="ECO:0007669"/>
    <property type="project" value="InterPro"/>
</dbReference>
<sequence length="258" mass="28212">MQHDFVTARNAGLTASPSLPEPGGLSLPQSAVHVWVLEDALVEPVGSALAHTLSPDEQQRAQAYIHEWHRNDFIARRSLLRWLIGGYLACKPESLRFSVTPFGKPVVQWPHAARIAFSVSHTDGMTLLAFAWDCRIGVDVERRIDGLDVGGLGRGIFSLIEEEALDRMRPDAAATLLSIWTRKEALLKALGTGLSGEPNAYTTEDDLLFGAGHWCASHRGKAISGWTCLDLVFGPDVRAALAVSIEDASVTFHRARRL</sequence>
<dbReference type="RefSeq" id="WP_164704932.1">
    <property type="nucleotide sequence ID" value="NZ_CP017758.1"/>
</dbReference>
<organism evidence="4 5">
    <name type="scientific">Cupriavidus necator</name>
    <name type="common">Alcaligenes eutrophus</name>
    <name type="synonym">Ralstonia eutropha</name>
    <dbReference type="NCBI Taxonomy" id="106590"/>
    <lineage>
        <taxon>Bacteria</taxon>
        <taxon>Pseudomonadati</taxon>
        <taxon>Pseudomonadota</taxon>
        <taxon>Betaproteobacteria</taxon>
        <taxon>Burkholderiales</taxon>
        <taxon>Burkholderiaceae</taxon>
        <taxon>Cupriavidus</taxon>
    </lineage>
</organism>
<comment type="similarity">
    <text evidence="1">Belongs to the P-Pant transferase superfamily. Gsp/Sfp/HetI/AcpT family.</text>
</comment>
<dbReference type="SUPFAM" id="SSF56214">
    <property type="entry name" value="4'-phosphopantetheinyl transferase"/>
    <property type="match status" value="2"/>
</dbReference>
<dbReference type="KEGG" id="cuh:BJN34_23405"/>
<evidence type="ECO:0000256" key="1">
    <source>
        <dbReference type="ARBA" id="ARBA00010990"/>
    </source>
</evidence>
<reference evidence="5" key="1">
    <citation type="submission" date="2017-02" db="EMBL/GenBank/DDBJ databases">
        <title>Complete genome sequence of Cupriavidus necator strain NH9, a 3-chlorobenzoate degrader.</title>
        <authorList>
            <person name="Moriuchi R."/>
            <person name="Dohra H."/>
            <person name="Ogawa N."/>
        </authorList>
    </citation>
    <scope>NUCLEOTIDE SEQUENCE [LARGE SCALE GENOMIC DNA]</scope>
    <source>
        <strain evidence="5">NH9</strain>
    </source>
</reference>
<dbReference type="GO" id="GO:0019878">
    <property type="term" value="P:lysine biosynthetic process via aminoadipic acid"/>
    <property type="evidence" value="ECO:0007669"/>
    <property type="project" value="TreeGrafter"/>
</dbReference>
<dbReference type="AlphaFoldDB" id="A0A1U9UX64"/>
<name>A0A1U9UX64_CUPNE</name>
<dbReference type="Pfam" id="PF01648">
    <property type="entry name" value="ACPS"/>
    <property type="match status" value="1"/>
</dbReference>
<dbReference type="Proteomes" id="UP000189627">
    <property type="component" value="Chromosome 2"/>
</dbReference>
<gene>
    <name evidence="4" type="ORF">BJN34_23405</name>
</gene>
<dbReference type="PANTHER" id="PTHR12215:SF10">
    <property type="entry name" value="L-AMINOADIPATE-SEMIALDEHYDE DEHYDROGENASE-PHOSPHOPANTETHEINYL TRANSFERASE"/>
    <property type="match status" value="1"/>
</dbReference>
<keyword evidence="2 4" id="KW-0808">Transferase</keyword>
<dbReference type="GO" id="GO:0000287">
    <property type="term" value="F:magnesium ion binding"/>
    <property type="evidence" value="ECO:0007669"/>
    <property type="project" value="InterPro"/>
</dbReference>
<dbReference type="Gene3D" id="3.90.470.20">
    <property type="entry name" value="4'-phosphopantetheinyl transferase domain"/>
    <property type="match status" value="1"/>
</dbReference>
<accession>A0A1U9UX64</accession>
<dbReference type="PANTHER" id="PTHR12215">
    <property type="entry name" value="PHOSPHOPANTETHEINE TRANSFERASE"/>
    <property type="match status" value="1"/>
</dbReference>
<dbReference type="EMBL" id="CP017758">
    <property type="protein sequence ID" value="AQV96811.1"/>
    <property type="molecule type" value="Genomic_DNA"/>
</dbReference>
<evidence type="ECO:0000256" key="2">
    <source>
        <dbReference type="ARBA" id="ARBA00022679"/>
    </source>
</evidence>
<proteinExistence type="inferred from homology"/>
<dbReference type="InterPro" id="IPR050559">
    <property type="entry name" value="P-Pant_transferase_sf"/>
</dbReference>
<evidence type="ECO:0000313" key="5">
    <source>
        <dbReference type="Proteomes" id="UP000189627"/>
    </source>
</evidence>